<keyword evidence="8" id="KW-1185">Reference proteome</keyword>
<feature type="domain" description="TMEM205-like" evidence="6">
    <location>
        <begin position="12"/>
        <end position="108"/>
    </location>
</feature>
<evidence type="ECO:0000313" key="8">
    <source>
        <dbReference type="Proteomes" id="UP000031637"/>
    </source>
</evidence>
<proteinExistence type="predicted"/>
<protein>
    <recommendedName>
        <fullName evidence="6">TMEM205-like domain-containing protein</fullName>
    </recommendedName>
</protein>
<sequence>MRKLASALYSIAVAAWVGGLLAIGFIAAPVLFTQLADRSVAGNLAGAMFTVTAWVGLGCGAYLILFVLFVKGWRALQSGVFWIVLLMVGLTVAGHFGVQPILAQLQADALPRRVMESALRDRFTTWHGVSSALYLVQTLLGIWLVIVQERGRAR</sequence>
<dbReference type="STRING" id="1223802.SUTH_01343"/>
<dbReference type="HOGENOM" id="CLU_136732_1_1_4"/>
<evidence type="ECO:0000256" key="4">
    <source>
        <dbReference type="ARBA" id="ARBA00023136"/>
    </source>
</evidence>
<evidence type="ECO:0000256" key="1">
    <source>
        <dbReference type="ARBA" id="ARBA00004370"/>
    </source>
</evidence>
<feature type="transmembrane region" description="Helical" evidence="5">
    <location>
        <begin position="44"/>
        <end position="68"/>
    </location>
</feature>
<reference evidence="7 8" key="1">
    <citation type="journal article" date="2014" name="Syst. Appl. Microbiol.">
        <title>Complete genomes of freshwater sulfur oxidizers Sulfuricella denitrificans skB26 and Sulfuritalea hydrogenivorans sk43H: genetic insights into the sulfur oxidation pathway of betaproteobacteria.</title>
        <authorList>
            <person name="Watanabe T."/>
            <person name="Kojima H."/>
            <person name="Fukui M."/>
        </authorList>
    </citation>
    <scope>NUCLEOTIDE SEQUENCE [LARGE SCALE GENOMIC DNA]</scope>
    <source>
        <strain evidence="7">DSM22779</strain>
    </source>
</reference>
<keyword evidence="3 5" id="KW-1133">Transmembrane helix</keyword>
<name>W0SHA4_9PROT</name>
<organism evidence="7 8">
    <name type="scientific">Sulfuritalea hydrogenivorans sk43H</name>
    <dbReference type="NCBI Taxonomy" id="1223802"/>
    <lineage>
        <taxon>Bacteria</taxon>
        <taxon>Pseudomonadati</taxon>
        <taxon>Pseudomonadota</taxon>
        <taxon>Betaproteobacteria</taxon>
        <taxon>Nitrosomonadales</taxon>
        <taxon>Sterolibacteriaceae</taxon>
        <taxon>Sulfuritalea</taxon>
    </lineage>
</organism>
<evidence type="ECO:0000256" key="5">
    <source>
        <dbReference type="SAM" id="Phobius"/>
    </source>
</evidence>
<feature type="transmembrane region" description="Helical" evidence="5">
    <location>
        <begin position="80"/>
        <end position="103"/>
    </location>
</feature>
<keyword evidence="2 5" id="KW-0812">Transmembrane</keyword>
<comment type="subcellular location">
    <subcellularLocation>
        <location evidence="1">Membrane</location>
    </subcellularLocation>
</comment>
<dbReference type="AlphaFoldDB" id="W0SHA4"/>
<gene>
    <name evidence="7" type="ORF">SUTH_01343</name>
</gene>
<feature type="transmembrane region" description="Helical" evidence="5">
    <location>
        <begin position="123"/>
        <end position="146"/>
    </location>
</feature>
<dbReference type="Proteomes" id="UP000031637">
    <property type="component" value="Chromosome"/>
</dbReference>
<keyword evidence="4 5" id="KW-0472">Membrane</keyword>
<evidence type="ECO:0000313" key="7">
    <source>
        <dbReference type="EMBL" id="BAO29143.1"/>
    </source>
</evidence>
<dbReference type="OrthoDB" id="5797290at2"/>
<evidence type="ECO:0000256" key="2">
    <source>
        <dbReference type="ARBA" id="ARBA00022692"/>
    </source>
</evidence>
<evidence type="ECO:0000259" key="6">
    <source>
        <dbReference type="Pfam" id="PF13664"/>
    </source>
</evidence>
<dbReference type="RefSeq" id="WP_041098077.1">
    <property type="nucleotide sequence ID" value="NZ_AP012547.1"/>
</dbReference>
<dbReference type="EMBL" id="AP012547">
    <property type="protein sequence ID" value="BAO29143.1"/>
    <property type="molecule type" value="Genomic_DNA"/>
</dbReference>
<accession>W0SHA4</accession>
<feature type="transmembrane region" description="Helical" evidence="5">
    <location>
        <begin position="7"/>
        <end position="32"/>
    </location>
</feature>
<dbReference type="InterPro" id="IPR025423">
    <property type="entry name" value="TMEM205-like"/>
</dbReference>
<dbReference type="GO" id="GO:0016020">
    <property type="term" value="C:membrane"/>
    <property type="evidence" value="ECO:0007669"/>
    <property type="project" value="UniProtKB-SubCell"/>
</dbReference>
<dbReference type="KEGG" id="shd:SUTH_01343"/>
<evidence type="ECO:0000256" key="3">
    <source>
        <dbReference type="ARBA" id="ARBA00022989"/>
    </source>
</evidence>
<dbReference type="Pfam" id="PF13664">
    <property type="entry name" value="DUF4149"/>
    <property type="match status" value="1"/>
</dbReference>